<reference evidence="1" key="1">
    <citation type="submission" date="2021-01" db="EMBL/GenBank/DDBJ databases">
        <authorList>
            <consortium name="Genoscope - CEA"/>
            <person name="William W."/>
        </authorList>
    </citation>
    <scope>NUCLEOTIDE SEQUENCE</scope>
</reference>
<accession>A0A8S1PXE5</accession>
<dbReference type="EMBL" id="CAJJDN010000090">
    <property type="protein sequence ID" value="CAD8107875.1"/>
    <property type="molecule type" value="Genomic_DNA"/>
</dbReference>
<evidence type="ECO:0008006" key="3">
    <source>
        <dbReference type="Google" id="ProtNLM"/>
    </source>
</evidence>
<proteinExistence type="predicted"/>
<evidence type="ECO:0000313" key="2">
    <source>
        <dbReference type="Proteomes" id="UP000692954"/>
    </source>
</evidence>
<gene>
    <name evidence="1" type="ORF">PSON_ATCC_30995.1.T0900004</name>
</gene>
<name>A0A8S1PXE5_9CILI</name>
<sequence>MMNIFFNLEVHTFAKQQKFKQIYKMNSSNENYLSCRQSIYQEDGTIEKEVDSFNRETYRIEKIKIQIKFTSDQKIVYSQNKAILRVIECHDAKGKKELFNNMDQIHNLLWEGQYQQNKTKEGKWIAFWNKKLLKNVGGYYKAGLKHGLWKDLFLNYSDQAQIFELGEYSDGQKIGRWDYIKKNKKIGGGNYNQNGVKYGKWIELDEGFYSQKKVVYMGEYNMNGVKVGSWDIMLKNELEKGYQQIGGGLYDQEGNQKKIGKWTELDEEFYGYNKFTHNGEYNINDGKLYLFNIENSNKCKYYLYEYLNIYSGGGLYDQEGNQKKIGKWTELDEEFYGYNKFTHNGEYNMNGMKVGRWDIISNQYGEYKQIGGGSYDQEGNQKKIGKWVELDERFDNQKKVTYIGEYSMNGMKVGRWDIMFKDDYENNYQESQYENINHEKHTQEYKQMQTLDNYQTYLVVVDNMINMEIRKSQVSGQNWMKGSIV</sequence>
<organism evidence="1 2">
    <name type="scientific">Paramecium sonneborni</name>
    <dbReference type="NCBI Taxonomy" id="65129"/>
    <lineage>
        <taxon>Eukaryota</taxon>
        <taxon>Sar</taxon>
        <taxon>Alveolata</taxon>
        <taxon>Ciliophora</taxon>
        <taxon>Intramacronucleata</taxon>
        <taxon>Oligohymenophorea</taxon>
        <taxon>Peniculida</taxon>
        <taxon>Parameciidae</taxon>
        <taxon>Paramecium</taxon>
    </lineage>
</organism>
<protein>
    <recommendedName>
        <fullName evidence="3">MORN repeat protein</fullName>
    </recommendedName>
</protein>
<keyword evidence="2" id="KW-1185">Reference proteome</keyword>
<dbReference type="AlphaFoldDB" id="A0A8S1PXE5"/>
<dbReference type="PANTHER" id="PTHR33706:SF1">
    <property type="entry name" value="TPR REPEAT PROTEIN"/>
    <property type="match status" value="1"/>
</dbReference>
<dbReference type="PANTHER" id="PTHR33706">
    <property type="entry name" value="MORN VARIANT REPEAT PROTEIN"/>
    <property type="match status" value="1"/>
</dbReference>
<comment type="caution">
    <text evidence="1">The sequence shown here is derived from an EMBL/GenBank/DDBJ whole genome shotgun (WGS) entry which is preliminary data.</text>
</comment>
<dbReference type="Proteomes" id="UP000692954">
    <property type="component" value="Unassembled WGS sequence"/>
</dbReference>
<evidence type="ECO:0000313" key="1">
    <source>
        <dbReference type="EMBL" id="CAD8107875.1"/>
    </source>
</evidence>